<dbReference type="OrthoDB" id="2739784at2"/>
<organism evidence="1 2">
    <name type="scientific">Domibacillus iocasae</name>
    <dbReference type="NCBI Taxonomy" id="1714016"/>
    <lineage>
        <taxon>Bacteria</taxon>
        <taxon>Bacillati</taxon>
        <taxon>Bacillota</taxon>
        <taxon>Bacilli</taxon>
        <taxon>Bacillales</taxon>
        <taxon>Bacillaceae</taxon>
        <taxon>Domibacillus</taxon>
    </lineage>
</organism>
<dbReference type="STRING" id="1714016.BA724_04970"/>
<evidence type="ECO:0000313" key="2">
    <source>
        <dbReference type="Proteomes" id="UP000095658"/>
    </source>
</evidence>
<protein>
    <recommendedName>
        <fullName evidence="3">Spore coat protein</fullName>
    </recommendedName>
</protein>
<evidence type="ECO:0000313" key="1">
    <source>
        <dbReference type="EMBL" id="OES45357.1"/>
    </source>
</evidence>
<sequence>MSDSLKNSKVLSDKVIDLLVSNTFQKNGVNIDKAKKKLTDEQKQAFKELVEDLTKQVNSFVKQPSSKQENSK</sequence>
<proteinExistence type="predicted"/>
<dbReference type="Proteomes" id="UP000095658">
    <property type="component" value="Unassembled WGS sequence"/>
</dbReference>
<keyword evidence="2" id="KW-1185">Reference proteome</keyword>
<dbReference type="AlphaFoldDB" id="A0A1E7DQI9"/>
<dbReference type="RefSeq" id="WP_069938238.1">
    <property type="nucleotide sequence ID" value="NZ_MAMP01000020.1"/>
</dbReference>
<accession>A0A1E7DQI9</accession>
<dbReference type="EMBL" id="MAMP01000020">
    <property type="protein sequence ID" value="OES45357.1"/>
    <property type="molecule type" value="Genomic_DNA"/>
</dbReference>
<reference evidence="1 2" key="1">
    <citation type="submission" date="2016-06" db="EMBL/GenBank/DDBJ databases">
        <title>Domibacillus iocasae genome sequencing.</title>
        <authorList>
            <person name="Verma A."/>
            <person name="Pal Y."/>
            <person name="Ojha A.K."/>
            <person name="Krishnamurthi S."/>
        </authorList>
    </citation>
    <scope>NUCLEOTIDE SEQUENCE [LARGE SCALE GENOMIC DNA]</scope>
    <source>
        <strain evidence="1 2">DSM 29979</strain>
    </source>
</reference>
<evidence type="ECO:0008006" key="3">
    <source>
        <dbReference type="Google" id="ProtNLM"/>
    </source>
</evidence>
<comment type="caution">
    <text evidence="1">The sequence shown here is derived from an EMBL/GenBank/DDBJ whole genome shotgun (WGS) entry which is preliminary data.</text>
</comment>
<gene>
    <name evidence="1" type="ORF">BA724_04970</name>
</gene>
<name>A0A1E7DQI9_9BACI</name>